<sequence>MSQQSVDDKMVDEKTTTPTNLSANEAPLDSELYIDPKEEKKLLRKLDFFLISLLGTLYLLSFLDRSNIGNANIAGLSTDLGLVGNQYGAAVSVVYSTYVAFEPVWSNLLKVIGAKRLMTVSTLLWGAVTTGTAFVKNWDQLMAVRVLLGAFEAGLFPCVNMYLAMSYRPDEQGKRLSYVFVCAAISGAFGGLLAFGLTQIKGGSLASWQYLYLVEGIISLSFAPIIYFMLPNTLDKAWWLNRRERELCVIRYEINRKNYDVKEKFSWGQVKLAALDWKTWSHSVNQFCVDTTLYGLTTFMPVIIKGLNLTKNTVDAQLLTVPVYFVAATSYVIGAHYSDKYQNRSLFIILYMAIAAIGYLILAIAESTKVRFGGVFVVGLSLYGAVGLNVTWVTTNTAGHFRRATSVGLMQLVGNSSGAAIGFIYNAKEAPRYNKGLWIAFSLSILSIIITALHAFALRRINARRAELVAAGAADQQELGSDNPHFKFML</sequence>
<dbReference type="SUPFAM" id="SSF103473">
    <property type="entry name" value="MFS general substrate transporter"/>
    <property type="match status" value="1"/>
</dbReference>
<name>A0A1Y2F3M8_9BASI</name>
<feature type="transmembrane region" description="Helical" evidence="7">
    <location>
        <begin position="176"/>
        <end position="198"/>
    </location>
</feature>
<dbReference type="InterPro" id="IPR036259">
    <property type="entry name" value="MFS_trans_sf"/>
</dbReference>
<dbReference type="Proteomes" id="UP000193467">
    <property type="component" value="Unassembled WGS sequence"/>
</dbReference>
<organism evidence="9 10">
    <name type="scientific">Leucosporidium creatinivorum</name>
    <dbReference type="NCBI Taxonomy" id="106004"/>
    <lineage>
        <taxon>Eukaryota</taxon>
        <taxon>Fungi</taxon>
        <taxon>Dikarya</taxon>
        <taxon>Basidiomycota</taxon>
        <taxon>Pucciniomycotina</taxon>
        <taxon>Microbotryomycetes</taxon>
        <taxon>Leucosporidiales</taxon>
        <taxon>Leucosporidium</taxon>
    </lineage>
</organism>
<keyword evidence="2" id="KW-0813">Transport</keyword>
<feature type="transmembrane region" description="Helical" evidence="7">
    <location>
        <begin position="437"/>
        <end position="458"/>
    </location>
</feature>
<evidence type="ECO:0000256" key="5">
    <source>
        <dbReference type="ARBA" id="ARBA00023136"/>
    </source>
</evidence>
<dbReference type="AlphaFoldDB" id="A0A1Y2F3M8"/>
<evidence type="ECO:0000256" key="4">
    <source>
        <dbReference type="ARBA" id="ARBA00022989"/>
    </source>
</evidence>
<feature type="transmembrane region" description="Helical" evidence="7">
    <location>
        <begin position="346"/>
        <end position="365"/>
    </location>
</feature>
<dbReference type="PANTHER" id="PTHR43791">
    <property type="entry name" value="PERMEASE-RELATED"/>
    <property type="match status" value="1"/>
</dbReference>
<feature type="compositionally biased region" description="Basic and acidic residues" evidence="6">
    <location>
        <begin position="1"/>
        <end position="15"/>
    </location>
</feature>
<comment type="caution">
    <text evidence="9">The sequence shown here is derived from an EMBL/GenBank/DDBJ whole genome shotgun (WGS) entry which is preliminary data.</text>
</comment>
<feature type="transmembrane region" description="Helical" evidence="7">
    <location>
        <begin position="371"/>
        <end position="392"/>
    </location>
</feature>
<evidence type="ECO:0000256" key="6">
    <source>
        <dbReference type="SAM" id="MobiDB-lite"/>
    </source>
</evidence>
<dbReference type="EMBL" id="MCGR01000029">
    <property type="protein sequence ID" value="ORY78469.1"/>
    <property type="molecule type" value="Genomic_DNA"/>
</dbReference>
<dbReference type="Gene3D" id="1.20.1250.20">
    <property type="entry name" value="MFS general substrate transporter like domains"/>
    <property type="match status" value="2"/>
</dbReference>
<reference evidence="9 10" key="1">
    <citation type="submission" date="2016-07" db="EMBL/GenBank/DDBJ databases">
        <title>Pervasive Adenine N6-methylation of Active Genes in Fungi.</title>
        <authorList>
            <consortium name="DOE Joint Genome Institute"/>
            <person name="Mondo S.J."/>
            <person name="Dannebaum R.O."/>
            <person name="Kuo R.C."/>
            <person name="Labutti K."/>
            <person name="Haridas S."/>
            <person name="Kuo A."/>
            <person name="Salamov A."/>
            <person name="Ahrendt S.R."/>
            <person name="Lipzen A."/>
            <person name="Sullivan W."/>
            <person name="Andreopoulos W.B."/>
            <person name="Clum A."/>
            <person name="Lindquist E."/>
            <person name="Daum C."/>
            <person name="Ramamoorthy G.K."/>
            <person name="Gryganskyi A."/>
            <person name="Culley D."/>
            <person name="Magnuson J.K."/>
            <person name="James T.Y."/>
            <person name="O'Malley M.A."/>
            <person name="Stajich J.E."/>
            <person name="Spatafora J.W."/>
            <person name="Visel A."/>
            <person name="Grigoriev I.V."/>
        </authorList>
    </citation>
    <scope>NUCLEOTIDE SEQUENCE [LARGE SCALE GENOMIC DNA]</scope>
    <source>
        <strain evidence="9 10">62-1032</strain>
    </source>
</reference>
<feature type="transmembrane region" description="Helical" evidence="7">
    <location>
        <begin position="141"/>
        <end position="164"/>
    </location>
</feature>
<gene>
    <name evidence="9" type="ORF">BCR35DRAFT_279778</name>
</gene>
<evidence type="ECO:0000313" key="9">
    <source>
        <dbReference type="EMBL" id="ORY78469.1"/>
    </source>
</evidence>
<dbReference type="InterPro" id="IPR020846">
    <property type="entry name" value="MFS_dom"/>
</dbReference>
<dbReference type="GO" id="GO:0022857">
    <property type="term" value="F:transmembrane transporter activity"/>
    <property type="evidence" value="ECO:0007669"/>
    <property type="project" value="InterPro"/>
</dbReference>
<keyword evidence="5 7" id="KW-0472">Membrane</keyword>
<dbReference type="FunFam" id="1.20.1250.20:FF:000018">
    <property type="entry name" value="MFS transporter permease"/>
    <property type="match status" value="1"/>
</dbReference>
<protein>
    <submittedName>
        <fullName evidence="9">Major facilitator superfamily domain-containing protein</fullName>
    </submittedName>
</protein>
<dbReference type="OrthoDB" id="2985014at2759"/>
<keyword evidence="3 7" id="KW-0812">Transmembrane</keyword>
<feature type="domain" description="Major facilitator superfamily (MFS) profile" evidence="8">
    <location>
        <begin position="50"/>
        <end position="459"/>
    </location>
</feature>
<evidence type="ECO:0000256" key="1">
    <source>
        <dbReference type="ARBA" id="ARBA00004141"/>
    </source>
</evidence>
<evidence type="ECO:0000256" key="7">
    <source>
        <dbReference type="SAM" id="Phobius"/>
    </source>
</evidence>
<dbReference type="GO" id="GO:0016020">
    <property type="term" value="C:membrane"/>
    <property type="evidence" value="ECO:0007669"/>
    <property type="project" value="UniProtKB-SubCell"/>
</dbReference>
<evidence type="ECO:0000259" key="8">
    <source>
        <dbReference type="PROSITE" id="PS50850"/>
    </source>
</evidence>
<proteinExistence type="predicted"/>
<keyword evidence="4 7" id="KW-1133">Transmembrane helix</keyword>
<feature type="transmembrane region" description="Helical" evidence="7">
    <location>
        <begin position="210"/>
        <end position="230"/>
    </location>
</feature>
<dbReference type="Pfam" id="PF07690">
    <property type="entry name" value="MFS_1"/>
    <property type="match status" value="1"/>
</dbReference>
<dbReference type="PANTHER" id="PTHR43791:SF101">
    <property type="entry name" value="HIGH-AFFINITY NICOTINIC ACID TRANSPORTER"/>
    <property type="match status" value="1"/>
</dbReference>
<dbReference type="STRING" id="106004.A0A1Y2F3M8"/>
<feature type="transmembrane region" description="Helical" evidence="7">
    <location>
        <begin position="404"/>
        <end position="425"/>
    </location>
</feature>
<keyword evidence="10" id="KW-1185">Reference proteome</keyword>
<accession>A0A1Y2F3M8</accession>
<comment type="subcellular location">
    <subcellularLocation>
        <location evidence="1">Membrane</location>
        <topology evidence="1">Multi-pass membrane protein</topology>
    </subcellularLocation>
</comment>
<feature type="transmembrane region" description="Helical" evidence="7">
    <location>
        <begin position="83"/>
        <end position="105"/>
    </location>
</feature>
<feature type="transmembrane region" description="Helical" evidence="7">
    <location>
        <begin position="46"/>
        <end position="63"/>
    </location>
</feature>
<dbReference type="InParanoid" id="A0A1Y2F3M8"/>
<dbReference type="PROSITE" id="PS50850">
    <property type="entry name" value="MFS"/>
    <property type="match status" value="1"/>
</dbReference>
<feature type="transmembrane region" description="Helical" evidence="7">
    <location>
        <begin position="117"/>
        <end position="135"/>
    </location>
</feature>
<evidence type="ECO:0000313" key="10">
    <source>
        <dbReference type="Proteomes" id="UP000193467"/>
    </source>
</evidence>
<dbReference type="FunCoup" id="A0A1Y2F3M8">
    <property type="interactions" value="70"/>
</dbReference>
<feature type="region of interest" description="Disordered" evidence="6">
    <location>
        <begin position="1"/>
        <end position="23"/>
    </location>
</feature>
<dbReference type="FunFam" id="1.20.1250.20:FF:000013">
    <property type="entry name" value="MFS general substrate transporter"/>
    <property type="match status" value="1"/>
</dbReference>
<evidence type="ECO:0000256" key="3">
    <source>
        <dbReference type="ARBA" id="ARBA00022692"/>
    </source>
</evidence>
<evidence type="ECO:0000256" key="2">
    <source>
        <dbReference type="ARBA" id="ARBA00022448"/>
    </source>
</evidence>
<dbReference type="InterPro" id="IPR011701">
    <property type="entry name" value="MFS"/>
</dbReference>